<dbReference type="EMBL" id="ON746383">
    <property type="protein sequence ID" value="UYL95474.1"/>
    <property type="molecule type" value="Viral_cRNA"/>
</dbReference>
<feature type="region of interest" description="Disordered" evidence="1">
    <location>
        <begin position="661"/>
        <end position="688"/>
    </location>
</feature>
<keyword evidence="2" id="KW-0543">Viral nucleoprotein</keyword>
<dbReference type="GO" id="GO:0019013">
    <property type="term" value="C:viral nucleocapsid"/>
    <property type="evidence" value="ECO:0007669"/>
    <property type="project" value="UniProtKB-KW"/>
</dbReference>
<proteinExistence type="predicted"/>
<evidence type="ECO:0000256" key="1">
    <source>
        <dbReference type="SAM" id="MobiDB-lite"/>
    </source>
</evidence>
<feature type="compositionally biased region" description="Polar residues" evidence="1">
    <location>
        <begin position="104"/>
        <end position="135"/>
    </location>
</feature>
<protein>
    <submittedName>
        <fullName evidence="2">Nucleoprotein</fullName>
    </submittedName>
</protein>
<reference evidence="2" key="1">
    <citation type="submission" date="2022-05" db="EMBL/GenBank/DDBJ databases">
        <authorList>
            <person name="Cao W."/>
            <person name="Jia N."/>
            <person name="Lam T.T.-Y."/>
            <person name="Ni X."/>
            <person name="Liu J."/>
        </authorList>
    </citation>
    <scope>NUCLEOTIDE SEQUENCE</scope>
    <source>
        <strain evidence="2">TIGMIC 1</strain>
    </source>
</reference>
<feature type="region of interest" description="Disordered" evidence="1">
    <location>
        <begin position="104"/>
        <end position="169"/>
    </location>
</feature>
<keyword evidence="2" id="KW-0946">Virion</keyword>
<evidence type="ECO:0000313" key="2">
    <source>
        <dbReference type="EMBL" id="UYL95474.1"/>
    </source>
</evidence>
<sequence>MPPRKGGRPPKGPGGKKSKTTNVPPEEEQEETVGDPPPSPPIDETGRDQDTMDEDDISLSRLGRRPELDAGVVVEEVEIDDGAFAEDEEDDEIAALRLASQLALPSTPSQTASTSEPIAVASTSQQGATRANTRQAGAAAGPSARTEDDYTGILEGQNFPDPIVPPGGRLRLKGRTGAKFLSLREYPTEPASTKKTTTPNVIQVDRQGHRDPQDPTAPFLFYGPVRRVPDGRLFQTQLRGSAMMNARCIKSAFGSGKMDMRFAMQRATIPPYDRQSRMPVEALVVMATLATVGQLDLVPFDPTEHLWWVVGQAVAVGLPDEMFMSEETSNTMVKKGTIKYLKGFDANRRLEISKRVPTAQKWYTTGHEDDMPLSGVLIVVEVLIATPNANDRILVMNAYVGIFLAYTKQGQVTAAKLRKVLDGTNEGLVQLTLTIDQVRSLWDKYGPYFDDVSARSFFPRWEKWFRGLNLRMTLTILQSAYTGLTCLTLAKNVILKHTAFPWEQIAAAFPAAWTAYSEALIEVDDDPYYGYKKDLQAVAVANYIPIAYTAIKIQREVDGDMNLGGLLSLTKGNIQNQPFLDRLVNNYKDHHAADGARDEAAVNRLFTILGKARPAERTPMIPNQVSQMTAVLASIQAEQARTAALLQMAPRVHPQPAPVIVRLPGAAPEPPADNQEDVQQPPDAQAPV</sequence>
<feature type="compositionally biased region" description="Basic residues" evidence="1">
    <location>
        <begin position="1"/>
        <end position="19"/>
    </location>
</feature>
<name>A0A9E7V252_9VIRU</name>
<accession>A0A9E7V252</accession>
<feature type="region of interest" description="Disordered" evidence="1">
    <location>
        <begin position="1"/>
        <end position="71"/>
    </location>
</feature>
<organism evidence="2">
    <name type="scientific">Xining Chuvi tick virus 1</name>
    <dbReference type="NCBI Taxonomy" id="2972093"/>
    <lineage>
        <taxon>Viruses</taxon>
        <taxon>Riboviria</taxon>
        <taxon>Orthornavirae</taxon>
        <taxon>Negarnaviricota</taxon>
        <taxon>Haploviricotina</taxon>
        <taxon>Monjiviricetes</taxon>
        <taxon>Jingchuvirales</taxon>
        <taxon>Chuviridae</taxon>
    </lineage>
</organism>